<dbReference type="InParanoid" id="A0A1W4WW55"/>
<dbReference type="STRING" id="224129.A0A1W4WW55"/>
<reference evidence="3" key="1">
    <citation type="submission" date="2025-08" db="UniProtKB">
        <authorList>
            <consortium name="RefSeq"/>
        </authorList>
    </citation>
    <scope>IDENTIFICATION</scope>
    <source>
        <tissue evidence="3">Entire body</tissue>
    </source>
</reference>
<dbReference type="GeneID" id="108738981"/>
<gene>
    <name evidence="3" type="primary">LOC108738981</name>
</gene>
<keyword evidence="2" id="KW-1185">Reference proteome</keyword>
<feature type="coiled-coil region" evidence="1">
    <location>
        <begin position="307"/>
        <end position="334"/>
    </location>
</feature>
<accession>A0A1W4WW55</accession>
<evidence type="ECO:0000313" key="3">
    <source>
        <dbReference type="RefSeq" id="XP_018328116.1"/>
    </source>
</evidence>
<evidence type="ECO:0000256" key="1">
    <source>
        <dbReference type="SAM" id="Coils"/>
    </source>
</evidence>
<dbReference type="RefSeq" id="XP_018328116.1">
    <property type="nucleotide sequence ID" value="XM_018472614.2"/>
</dbReference>
<proteinExistence type="predicted"/>
<organism evidence="2 3">
    <name type="scientific">Agrilus planipennis</name>
    <name type="common">Emerald ash borer</name>
    <name type="synonym">Agrilus marcopoli</name>
    <dbReference type="NCBI Taxonomy" id="224129"/>
    <lineage>
        <taxon>Eukaryota</taxon>
        <taxon>Metazoa</taxon>
        <taxon>Ecdysozoa</taxon>
        <taxon>Arthropoda</taxon>
        <taxon>Hexapoda</taxon>
        <taxon>Insecta</taxon>
        <taxon>Pterygota</taxon>
        <taxon>Neoptera</taxon>
        <taxon>Endopterygota</taxon>
        <taxon>Coleoptera</taxon>
        <taxon>Polyphaga</taxon>
        <taxon>Elateriformia</taxon>
        <taxon>Buprestoidea</taxon>
        <taxon>Buprestidae</taxon>
        <taxon>Agrilinae</taxon>
        <taxon>Agrilus</taxon>
    </lineage>
</organism>
<dbReference type="KEGG" id="apln:108738981"/>
<dbReference type="Proteomes" id="UP000192223">
    <property type="component" value="Unplaced"/>
</dbReference>
<dbReference type="AlphaFoldDB" id="A0A1W4WW55"/>
<name>A0A1W4WW55_AGRPL</name>
<dbReference type="OrthoDB" id="76173at2759"/>
<evidence type="ECO:0000313" key="2">
    <source>
        <dbReference type="Proteomes" id="UP000192223"/>
    </source>
</evidence>
<keyword evidence="1" id="KW-0175">Coiled coil</keyword>
<protein>
    <submittedName>
        <fullName evidence="3">Uncharacterized protein LOC108738981 isoform X1</fullName>
    </submittedName>
</protein>
<sequence>MDSFYDEPRSAPVPLAFKQVFTKPVVSSPSIILNSDITNQQLGPTTSTNNAYSYEFWKQNQGKCTYNNSYTKPLSSCDKVYSQKLFNNNSFRKQVRFESPLLHASVTPNRIKRPADVQQRFTSPSLSGYEKNMDPKRYPLNLVPSKPFEEIYMANIPSRNLDLSMVDPNKSYLNHGSCDIENLNPLYKKTGVVAKPDHLNKRADCNRRVLEGLNSNAIKNNEKRCAIDPKRGVNEVVVDLYNYKYENFKKNPGVHLRCDYDTVIKRPSEQQNCASNDRIVNKMDQSIQTQETAVCLAESKDSNEPTVKDLLQIMKQQNEQLLLLQNQVAMLLENQKKREPPEVSPALKEIVAPPSKDNPQILPPHKNLINTRPLFQNPNKYSIDVMTSFEVSIRPQVKSNKVFKEHLNHEPKIQEITEIESNFSSNNNRTEDVKNTNLSLALDEPLKVPEQSHSPDNSIHVEMQDYSSDSDDENPINVGWTLYDNIVGQVNQVLKKKSKNEICRDKKFNPLQAVKEATINHLKTMGINVPIENLDDVNSGCDSSNSSNSSCSPTEISFAVKQLLMKYMPDEQLAKVATENSQEKFGNRRSDFSFATLQYMQKYNLLAKENKTIPAQMCSPVKTNANKILDITALKQQPKLM</sequence>